<accession>A0A843WV91</accession>
<evidence type="ECO:0000313" key="1">
    <source>
        <dbReference type="EMBL" id="MQM14462.1"/>
    </source>
</evidence>
<comment type="caution">
    <text evidence="1">The sequence shown here is derived from an EMBL/GenBank/DDBJ whole genome shotgun (WGS) entry which is preliminary data.</text>
</comment>
<reference evidence="1" key="1">
    <citation type="submission" date="2017-07" db="EMBL/GenBank/DDBJ databases">
        <title>Taro Niue Genome Assembly and Annotation.</title>
        <authorList>
            <person name="Atibalentja N."/>
            <person name="Keating K."/>
            <person name="Fields C.J."/>
        </authorList>
    </citation>
    <scope>NUCLEOTIDE SEQUENCE</scope>
    <source>
        <strain evidence="1">Niue_2</strain>
        <tissue evidence="1">Leaf</tissue>
    </source>
</reference>
<gene>
    <name evidence="1" type="ORF">Taro_047392</name>
</gene>
<organism evidence="1 2">
    <name type="scientific">Colocasia esculenta</name>
    <name type="common">Wild taro</name>
    <name type="synonym">Arum esculentum</name>
    <dbReference type="NCBI Taxonomy" id="4460"/>
    <lineage>
        <taxon>Eukaryota</taxon>
        <taxon>Viridiplantae</taxon>
        <taxon>Streptophyta</taxon>
        <taxon>Embryophyta</taxon>
        <taxon>Tracheophyta</taxon>
        <taxon>Spermatophyta</taxon>
        <taxon>Magnoliopsida</taxon>
        <taxon>Liliopsida</taxon>
        <taxon>Araceae</taxon>
        <taxon>Aroideae</taxon>
        <taxon>Colocasieae</taxon>
        <taxon>Colocasia</taxon>
    </lineage>
</organism>
<evidence type="ECO:0000313" key="2">
    <source>
        <dbReference type="Proteomes" id="UP000652761"/>
    </source>
</evidence>
<dbReference type="Proteomes" id="UP000652761">
    <property type="component" value="Unassembled WGS sequence"/>
</dbReference>
<dbReference type="AlphaFoldDB" id="A0A843WV91"/>
<name>A0A843WV91_COLES</name>
<proteinExistence type="predicted"/>
<protein>
    <submittedName>
        <fullName evidence="1">Uncharacterized protein</fullName>
    </submittedName>
</protein>
<keyword evidence="2" id="KW-1185">Reference proteome</keyword>
<sequence length="156" mass="17054">MLSSAKPRRAQIASRTGFCVDADCTPESGKPHQSPKCLPVIVDRQKMHHNDRSKPSKFRDKHFLAKVVSTQPSMVSTQWLRAKVEMSTPNAGRSTLDGSPRRPIFQMAKAGRHEMISGQVDTTPSSVDTLSLRSTLTSSSVDTDPPARFFFAVGAG</sequence>
<dbReference type="EMBL" id="NMUH01006098">
    <property type="protein sequence ID" value="MQM14462.1"/>
    <property type="molecule type" value="Genomic_DNA"/>
</dbReference>